<reference evidence="2" key="1">
    <citation type="submission" date="2023-11" db="EMBL/GenBank/DDBJ databases">
        <title>Genome assemblies of two species of porcelain crab, Petrolisthes cinctipes and Petrolisthes manimaculis (Anomura: Porcellanidae).</title>
        <authorList>
            <person name="Angst P."/>
        </authorList>
    </citation>
    <scope>NUCLEOTIDE SEQUENCE</scope>
    <source>
        <strain evidence="2">PB745_02</strain>
        <tissue evidence="2">Gill</tissue>
    </source>
</reference>
<dbReference type="AlphaFoldDB" id="A0AAE1TTW6"/>
<proteinExistence type="predicted"/>
<evidence type="ECO:0000256" key="1">
    <source>
        <dbReference type="SAM" id="MobiDB-lite"/>
    </source>
</evidence>
<evidence type="ECO:0000313" key="2">
    <source>
        <dbReference type="EMBL" id="KAK4297411.1"/>
    </source>
</evidence>
<gene>
    <name evidence="2" type="ORF">Pmani_030168</name>
</gene>
<organism evidence="2 3">
    <name type="scientific">Petrolisthes manimaculis</name>
    <dbReference type="NCBI Taxonomy" id="1843537"/>
    <lineage>
        <taxon>Eukaryota</taxon>
        <taxon>Metazoa</taxon>
        <taxon>Ecdysozoa</taxon>
        <taxon>Arthropoda</taxon>
        <taxon>Crustacea</taxon>
        <taxon>Multicrustacea</taxon>
        <taxon>Malacostraca</taxon>
        <taxon>Eumalacostraca</taxon>
        <taxon>Eucarida</taxon>
        <taxon>Decapoda</taxon>
        <taxon>Pleocyemata</taxon>
        <taxon>Anomura</taxon>
        <taxon>Galatheoidea</taxon>
        <taxon>Porcellanidae</taxon>
        <taxon>Petrolisthes</taxon>
    </lineage>
</organism>
<dbReference type="EMBL" id="JAWZYT010003645">
    <property type="protein sequence ID" value="KAK4297411.1"/>
    <property type="molecule type" value="Genomic_DNA"/>
</dbReference>
<comment type="caution">
    <text evidence="2">The sequence shown here is derived from an EMBL/GenBank/DDBJ whole genome shotgun (WGS) entry which is preliminary data.</text>
</comment>
<protein>
    <submittedName>
        <fullName evidence="2">Uncharacterized protein</fullName>
    </submittedName>
</protein>
<keyword evidence="3" id="KW-1185">Reference proteome</keyword>
<dbReference type="Proteomes" id="UP001292094">
    <property type="component" value="Unassembled WGS sequence"/>
</dbReference>
<accession>A0AAE1TTW6</accession>
<sequence>MDIDEENWLNKLEEKTLILRENDATFPAFPDSMYRWQCDVTIGVGSDWLAKCRPIVDHCYSEDATANNNKQQQEEDFEISPTAATPL</sequence>
<evidence type="ECO:0000313" key="3">
    <source>
        <dbReference type="Proteomes" id="UP001292094"/>
    </source>
</evidence>
<name>A0AAE1TTW6_9EUCA</name>
<feature type="region of interest" description="Disordered" evidence="1">
    <location>
        <begin position="65"/>
        <end position="87"/>
    </location>
</feature>